<feature type="compositionally biased region" description="Polar residues" evidence="6">
    <location>
        <begin position="168"/>
        <end position="177"/>
    </location>
</feature>
<evidence type="ECO:0000256" key="1">
    <source>
        <dbReference type="ARBA" id="ARBA00004123"/>
    </source>
</evidence>
<gene>
    <name evidence="7" type="ORF">E4U42_002390</name>
</gene>
<evidence type="ECO:0000313" key="7">
    <source>
        <dbReference type="EMBL" id="KAG5927274.1"/>
    </source>
</evidence>
<keyword evidence="5" id="KW-0539">Nucleus</keyword>
<comment type="subcellular location">
    <subcellularLocation>
        <location evidence="1">Nucleus</location>
    </subcellularLocation>
</comment>
<feature type="region of interest" description="Disordered" evidence="6">
    <location>
        <begin position="573"/>
        <end position="656"/>
    </location>
</feature>
<protein>
    <submittedName>
        <fullName evidence="7">Uncharacterized protein</fullName>
    </submittedName>
</protein>
<dbReference type="Proteomes" id="UP000811619">
    <property type="component" value="Unassembled WGS sequence"/>
</dbReference>
<dbReference type="SMART" id="SM01401">
    <property type="entry name" value="Sds3"/>
    <property type="match status" value="1"/>
</dbReference>
<dbReference type="EMBL" id="SRPY01000195">
    <property type="protein sequence ID" value="KAG5927274.1"/>
    <property type="molecule type" value="Genomic_DNA"/>
</dbReference>
<feature type="compositionally biased region" description="Basic residues" evidence="6">
    <location>
        <begin position="272"/>
        <end position="282"/>
    </location>
</feature>
<evidence type="ECO:0000313" key="8">
    <source>
        <dbReference type="Proteomes" id="UP000811619"/>
    </source>
</evidence>
<feature type="compositionally biased region" description="Acidic residues" evidence="6">
    <location>
        <begin position="86"/>
        <end position="98"/>
    </location>
</feature>
<evidence type="ECO:0000256" key="6">
    <source>
        <dbReference type="SAM" id="MobiDB-lite"/>
    </source>
</evidence>
<dbReference type="OrthoDB" id="20886at2759"/>
<evidence type="ECO:0000256" key="5">
    <source>
        <dbReference type="ARBA" id="ARBA00023242"/>
    </source>
</evidence>
<dbReference type="Pfam" id="PF08598">
    <property type="entry name" value="Sds3"/>
    <property type="match status" value="1"/>
</dbReference>
<proteinExistence type="predicted"/>
<keyword evidence="2" id="KW-0678">Repressor</keyword>
<name>A0A8K0J8C5_9HYPO</name>
<comment type="caution">
    <text evidence="7">The sequence shown here is derived from an EMBL/GenBank/DDBJ whole genome shotgun (WGS) entry which is preliminary data.</text>
</comment>
<feature type="compositionally biased region" description="Acidic residues" evidence="6">
    <location>
        <begin position="32"/>
        <end position="41"/>
    </location>
</feature>
<feature type="compositionally biased region" description="Basic and acidic residues" evidence="6">
    <location>
        <begin position="42"/>
        <end position="53"/>
    </location>
</feature>
<feature type="compositionally biased region" description="Acidic residues" evidence="6">
    <location>
        <begin position="141"/>
        <end position="158"/>
    </location>
</feature>
<keyword evidence="4" id="KW-0804">Transcription</keyword>
<evidence type="ECO:0000256" key="3">
    <source>
        <dbReference type="ARBA" id="ARBA00023015"/>
    </source>
</evidence>
<accession>A0A8K0J8C5</accession>
<keyword evidence="8" id="KW-1185">Reference proteome</keyword>
<dbReference type="AlphaFoldDB" id="A0A8K0J8C5"/>
<feature type="compositionally biased region" description="Low complexity" evidence="6">
    <location>
        <begin position="607"/>
        <end position="626"/>
    </location>
</feature>
<dbReference type="GO" id="GO:0005654">
    <property type="term" value="C:nucleoplasm"/>
    <property type="evidence" value="ECO:0007669"/>
    <property type="project" value="UniProtKB-ARBA"/>
</dbReference>
<feature type="compositionally biased region" description="Low complexity" evidence="6">
    <location>
        <begin position="582"/>
        <end position="597"/>
    </location>
</feature>
<sequence length="709" mass="78390">MAAAVSARRTMSPSGVGEADIEDGNISSPLSEVDDGDANEEDIQHMQIDHQNDGADTSGASDDEAANDNANSHDRSDSESALSEAGIDENSEANDTEAETERLYDTPRNQRQRVVVFDQYSNGRIFEHTPSKLRSTTGLVGDEEPTGGDDVSASDEDVSAASADDSPTKPTASNDTSIDGEGKRDSLERKRKRSPLGDQSELDQPLRKRLTSVGATEPGLVADSLTKAEYTISGNPPECRAPSAGEDNDVPAAVTLSGVAGSELPDKEKTVAKKLTRNGSKRKAADSGNTSSSDTPRQDIIGETIDTPDDEEPEQRHEDLELYADEHYAVAKSIEEAERKNAAFRDWSHIEEMFGIFRDRLYKDRLQRLEEEERSLLADVPTHPEFLNMKQCLDDRLQKRVQEVDAECALRLEAHERRAVAMRAQVWSQFFQAVRERREAALESLNRQWYEVQTARRSAHSLPDFGLLFPKDQARRVRNAVAYNTEVSTLAGLAKYEGFPAGPELKGASPSEVEADFSAIEKVRRGRQKIIVPARDDYPAPTFARLGPAGEQFIKDTPWANPHHSSHKLYPQLHHHHHHHQQNQNQHQHQPQYQPQHQPHHPPQHPPQHQQQQQQQQQRQQQYQQHISNVATHTGRPNPAGTIPAAAQPPVTARPTFDSQMPIVKSMGTMGCVAGSTELSRQILSPTAQHLKTLSSAANTGKGSKTAAQ</sequence>
<keyword evidence="3" id="KW-0805">Transcription regulation</keyword>
<feature type="region of interest" description="Disordered" evidence="6">
    <location>
        <begin position="1"/>
        <end position="316"/>
    </location>
</feature>
<evidence type="ECO:0000256" key="4">
    <source>
        <dbReference type="ARBA" id="ARBA00023163"/>
    </source>
</evidence>
<dbReference type="InterPro" id="IPR013907">
    <property type="entry name" value="Sds3"/>
</dbReference>
<organism evidence="7 8">
    <name type="scientific">Claviceps africana</name>
    <dbReference type="NCBI Taxonomy" id="83212"/>
    <lineage>
        <taxon>Eukaryota</taxon>
        <taxon>Fungi</taxon>
        <taxon>Dikarya</taxon>
        <taxon>Ascomycota</taxon>
        <taxon>Pezizomycotina</taxon>
        <taxon>Sordariomycetes</taxon>
        <taxon>Hypocreomycetidae</taxon>
        <taxon>Hypocreales</taxon>
        <taxon>Clavicipitaceae</taxon>
        <taxon>Claviceps</taxon>
    </lineage>
</organism>
<evidence type="ECO:0000256" key="2">
    <source>
        <dbReference type="ARBA" id="ARBA00022491"/>
    </source>
</evidence>
<reference evidence="7" key="1">
    <citation type="journal article" date="2020" name="bioRxiv">
        <title>Whole genome comparisons of ergot fungi reveals the divergence and evolution of species within the genus Claviceps are the result of varying mechanisms driving genome evolution and host range expansion.</title>
        <authorList>
            <person name="Wyka S.A."/>
            <person name="Mondo S.J."/>
            <person name="Liu M."/>
            <person name="Dettman J."/>
            <person name="Nalam V."/>
            <person name="Broders K.D."/>
        </authorList>
    </citation>
    <scope>NUCLEOTIDE SEQUENCE</scope>
    <source>
        <strain evidence="7">CCC 489</strain>
    </source>
</reference>
<dbReference type="GO" id="GO:0010468">
    <property type="term" value="P:regulation of gene expression"/>
    <property type="evidence" value="ECO:0007669"/>
    <property type="project" value="UniProtKB-ARBA"/>
</dbReference>
<dbReference type="PANTHER" id="PTHR21964">
    <property type="entry name" value="BREAST CANCER METASTASIS-SUPPRESSOR 1"/>
    <property type="match status" value="1"/>
</dbReference>